<organism evidence="1 2">
    <name type="scientific">Blastopirellula marina</name>
    <dbReference type="NCBI Taxonomy" id="124"/>
    <lineage>
        <taxon>Bacteria</taxon>
        <taxon>Pseudomonadati</taxon>
        <taxon>Planctomycetota</taxon>
        <taxon>Planctomycetia</taxon>
        <taxon>Pirellulales</taxon>
        <taxon>Pirellulaceae</taxon>
        <taxon>Blastopirellula</taxon>
    </lineage>
</organism>
<dbReference type="Proteomes" id="UP000238322">
    <property type="component" value="Unassembled WGS sequence"/>
</dbReference>
<name>A0A2S8FQL3_9BACT</name>
<comment type="caution">
    <text evidence="1">The sequence shown here is derived from an EMBL/GenBank/DDBJ whole genome shotgun (WGS) entry which is preliminary data.</text>
</comment>
<evidence type="ECO:0000313" key="1">
    <source>
        <dbReference type="EMBL" id="PQO34134.1"/>
    </source>
</evidence>
<gene>
    <name evidence="1" type="ORF">C5Y83_11370</name>
</gene>
<sequence length="210" mass="24067">MSDSYDFEAAARRRAGDYADLEVPSTDEPLDQATADRFVIPFYLRNLVRDFHKFRDAYLAVHREIDDQLIGRLLANCNWRPRITAAYFAAITCRTSFCTQIGRLLLRSDVCFAGGGYALALARFNSQESVNFLTKYLDHYLRRPDLYYDQGAVMGALFYTDRLNGTSLHEAYLDLWAEFTAEKHTWDLEGYLTSTEASLVAIQRIADQVD</sequence>
<dbReference type="EMBL" id="PUHY01000010">
    <property type="protein sequence ID" value="PQO34134.1"/>
    <property type="molecule type" value="Genomic_DNA"/>
</dbReference>
<dbReference type="OrthoDB" id="8702693at2"/>
<dbReference type="AlphaFoldDB" id="A0A2S8FQL3"/>
<dbReference type="RefSeq" id="WP_105329846.1">
    <property type="nucleotide sequence ID" value="NZ_PUHY01000010.1"/>
</dbReference>
<accession>A0A2S8FQL3</accession>
<dbReference type="Pfam" id="PF19463">
    <property type="entry name" value="DUF6000"/>
    <property type="match status" value="1"/>
</dbReference>
<reference evidence="1 2" key="1">
    <citation type="submission" date="2018-02" db="EMBL/GenBank/DDBJ databases">
        <title>Comparative genomes isolates from brazilian mangrove.</title>
        <authorList>
            <person name="Araujo J.E."/>
            <person name="Taketani R.G."/>
            <person name="Silva M.C.P."/>
            <person name="Loureco M.V."/>
            <person name="Andreote F.D."/>
        </authorList>
    </citation>
    <scope>NUCLEOTIDE SEQUENCE [LARGE SCALE GENOMIC DNA]</scope>
    <source>
        <strain evidence="1 2">Hex-1 MGV</strain>
    </source>
</reference>
<dbReference type="InterPro" id="IPR046042">
    <property type="entry name" value="DUF6000"/>
</dbReference>
<evidence type="ECO:0000313" key="2">
    <source>
        <dbReference type="Proteomes" id="UP000238322"/>
    </source>
</evidence>
<proteinExistence type="predicted"/>
<protein>
    <submittedName>
        <fullName evidence="1">Uncharacterized protein</fullName>
    </submittedName>
</protein>